<accession>A0A381RFR4</accession>
<dbReference type="InterPro" id="IPR036291">
    <property type="entry name" value="NAD(P)-bd_dom_sf"/>
</dbReference>
<name>A0A381RFR4_9ZZZZ</name>
<proteinExistence type="inferred from homology"/>
<dbReference type="PRINTS" id="PR00081">
    <property type="entry name" value="GDHRDH"/>
</dbReference>
<evidence type="ECO:0000256" key="1">
    <source>
        <dbReference type="ARBA" id="ARBA00006484"/>
    </source>
</evidence>
<evidence type="ECO:0000256" key="3">
    <source>
        <dbReference type="ARBA" id="ARBA00023002"/>
    </source>
</evidence>
<dbReference type="CDD" id="cd05333">
    <property type="entry name" value="BKR_SDR_c"/>
    <property type="match status" value="1"/>
</dbReference>
<dbReference type="Gene3D" id="3.40.50.720">
    <property type="entry name" value="NAD(P)-binding Rossmann-like Domain"/>
    <property type="match status" value="1"/>
</dbReference>
<dbReference type="InterPro" id="IPR011284">
    <property type="entry name" value="3oxo_ACP_reduc"/>
</dbReference>
<sequence length="238" mass="25013">VTGASRGIGKTIAKTFADAGAHVVCAARTTDAIQTVAAEINSNGVSASHTTCDISDKESFTSLVQTTVQEYGGLDILVNNAGVTRDALLMRMKDEDWDMVLNINLKGAYHGMKAAIRPMMKNRSGRIINITSIVGLTGNPGQANYAASKSGLIGMTKSVAKEVATRGITVNCIAPGWIETDMTDELTAEAKQEFLSRIPAGRIGTADDIACAALFLASDEANYITGQTITVDGGRIIN</sequence>
<feature type="non-terminal residue" evidence="5">
    <location>
        <position position="1"/>
    </location>
</feature>
<dbReference type="InterPro" id="IPR050259">
    <property type="entry name" value="SDR"/>
</dbReference>
<dbReference type="InterPro" id="IPR057326">
    <property type="entry name" value="KR_dom"/>
</dbReference>
<gene>
    <name evidence="5" type="ORF">METZ01_LOCUS43414</name>
</gene>
<dbReference type="PANTHER" id="PTHR42879:SF2">
    <property type="entry name" value="3-OXOACYL-[ACYL-CARRIER-PROTEIN] REDUCTASE FABG"/>
    <property type="match status" value="1"/>
</dbReference>
<dbReference type="PROSITE" id="PS00061">
    <property type="entry name" value="ADH_SHORT"/>
    <property type="match status" value="1"/>
</dbReference>
<evidence type="ECO:0000256" key="2">
    <source>
        <dbReference type="ARBA" id="ARBA00022857"/>
    </source>
</evidence>
<comment type="similarity">
    <text evidence="1">Belongs to the short-chain dehydrogenases/reductases (SDR) family.</text>
</comment>
<dbReference type="GO" id="GO:0004316">
    <property type="term" value="F:3-oxoacyl-[acyl-carrier-protein] reductase (NADPH) activity"/>
    <property type="evidence" value="ECO:0007669"/>
    <property type="project" value="InterPro"/>
</dbReference>
<feature type="domain" description="Ketoreductase" evidence="4">
    <location>
        <begin position="1"/>
        <end position="180"/>
    </location>
</feature>
<keyword evidence="3" id="KW-0560">Oxidoreductase</keyword>
<dbReference type="Pfam" id="PF13561">
    <property type="entry name" value="adh_short_C2"/>
    <property type="match status" value="1"/>
</dbReference>
<reference evidence="5" key="1">
    <citation type="submission" date="2018-05" db="EMBL/GenBank/DDBJ databases">
        <authorList>
            <person name="Lanie J.A."/>
            <person name="Ng W.-L."/>
            <person name="Kazmierczak K.M."/>
            <person name="Andrzejewski T.M."/>
            <person name="Davidsen T.M."/>
            <person name="Wayne K.J."/>
            <person name="Tettelin H."/>
            <person name="Glass J.I."/>
            <person name="Rusch D."/>
            <person name="Podicherti R."/>
            <person name="Tsui H.-C.T."/>
            <person name="Winkler M.E."/>
        </authorList>
    </citation>
    <scope>NUCLEOTIDE SEQUENCE</scope>
</reference>
<keyword evidence="2" id="KW-0521">NADP</keyword>
<dbReference type="FunFam" id="3.40.50.720:FF:000115">
    <property type="entry name" value="3-oxoacyl-[acyl-carrier-protein] reductase FabG"/>
    <property type="match status" value="1"/>
</dbReference>
<dbReference type="NCBIfam" id="TIGR01830">
    <property type="entry name" value="3oxo_ACP_reduc"/>
    <property type="match status" value="1"/>
</dbReference>
<dbReference type="InterPro" id="IPR002347">
    <property type="entry name" value="SDR_fam"/>
</dbReference>
<dbReference type="SMART" id="SM00822">
    <property type="entry name" value="PKS_KR"/>
    <property type="match status" value="1"/>
</dbReference>
<dbReference type="SUPFAM" id="SSF51735">
    <property type="entry name" value="NAD(P)-binding Rossmann-fold domains"/>
    <property type="match status" value="1"/>
</dbReference>
<dbReference type="PRINTS" id="PR00080">
    <property type="entry name" value="SDRFAMILY"/>
</dbReference>
<dbReference type="NCBIfam" id="NF005559">
    <property type="entry name" value="PRK07231.1"/>
    <property type="match status" value="1"/>
</dbReference>
<evidence type="ECO:0000313" key="5">
    <source>
        <dbReference type="EMBL" id="SUZ90560.1"/>
    </source>
</evidence>
<dbReference type="GO" id="GO:0051287">
    <property type="term" value="F:NAD binding"/>
    <property type="evidence" value="ECO:0007669"/>
    <property type="project" value="InterPro"/>
</dbReference>
<evidence type="ECO:0000259" key="4">
    <source>
        <dbReference type="SMART" id="SM00822"/>
    </source>
</evidence>
<organism evidence="5">
    <name type="scientific">marine metagenome</name>
    <dbReference type="NCBI Taxonomy" id="408172"/>
    <lineage>
        <taxon>unclassified sequences</taxon>
        <taxon>metagenomes</taxon>
        <taxon>ecological metagenomes</taxon>
    </lineage>
</organism>
<protein>
    <recommendedName>
        <fullName evidence="4">Ketoreductase domain-containing protein</fullName>
    </recommendedName>
</protein>
<dbReference type="EMBL" id="UINC01001903">
    <property type="protein sequence ID" value="SUZ90560.1"/>
    <property type="molecule type" value="Genomic_DNA"/>
</dbReference>
<dbReference type="AlphaFoldDB" id="A0A381RFR4"/>
<dbReference type="GO" id="GO:0006633">
    <property type="term" value="P:fatty acid biosynthetic process"/>
    <property type="evidence" value="ECO:0007669"/>
    <property type="project" value="InterPro"/>
</dbReference>
<dbReference type="NCBIfam" id="NF009466">
    <property type="entry name" value="PRK12826.1-2"/>
    <property type="match status" value="1"/>
</dbReference>
<dbReference type="InterPro" id="IPR020904">
    <property type="entry name" value="Sc_DH/Rdtase_CS"/>
</dbReference>
<dbReference type="PANTHER" id="PTHR42879">
    <property type="entry name" value="3-OXOACYL-(ACYL-CARRIER-PROTEIN) REDUCTASE"/>
    <property type="match status" value="1"/>
</dbReference>